<feature type="region of interest" description="Disordered" evidence="1">
    <location>
        <begin position="138"/>
        <end position="188"/>
    </location>
</feature>
<dbReference type="HOGENOM" id="CLU_289253_0_0_1"/>
<accession>A4S9M6</accession>
<feature type="region of interest" description="Disordered" evidence="1">
    <location>
        <begin position="982"/>
        <end position="1010"/>
    </location>
</feature>
<feature type="compositionally biased region" description="Basic and acidic residues" evidence="1">
    <location>
        <begin position="103"/>
        <end position="118"/>
    </location>
</feature>
<dbReference type="RefSeq" id="XP_001422093.1">
    <property type="nucleotide sequence ID" value="XM_001422056.1"/>
</dbReference>
<sequence>MDDARDALDALLTDARAQRALADDARCFPECRESRARSKSLREIVAACEARPRLGVTDARTRFNASRATADATHGARDDDDLDGMDLGDGAGVGKTTTTTTTREVERERATTRDEDTGTKLWMTCDGIVFVVTAEASMGERGGGREAKAKANAPATSEDATTGEENEKTTQWPEPKRRNEGGSGDKSLVGAVKALRGTRLEGVVDEIASNVERLGASGIFVVCERVGDSDNVRASKIRDALVKLTGVVGNNVFCVPEGAREGLSAVDGGHVDAETGGWFSGSSGKKTVAKDFQLRLDNWQLEWRNSRAKKLRNAEYEAIRQETQFWAMFLRKDDEWLAEEREREEARKKDNEADAKGDEVSADGAETSKMDKVDKESLARVHETASLLAIHKFLKTAIEGVPMAGIPGAPEMAWKHFQKYPEPERAPLMNAVYSHNVIQYAAALMFAWLTPGPVGAHATHFMNRFRISLFFACLCGSSPLDPTVITTAIALAAGTDKENLQMSPVIRFMKDDVESEVSSEDEASEDEDAKPRMDIDGVVDVKSASTSSLDESWGSLNSMSSLMQDALDRAVAEGNDLKRRASKMLVDFLNSGNRTVLKSRRRAMKAACDAKADAMQQKKMSYDEAEKMAKKVFDREFSRDATKRLTTLIFGPKYFASVTADITQVINSSFTTYIAMSSIDIFLPMVEEHEEKMRLKKAEEEEQAKAAAAAAAAAATAALTTKNGFIHVTLEVEKDCVRCTLTPTPLPTTVEKLLSTSKIISEKTVALTASTAEAVSSSAEAVSTWASKTTDSVRKETNRGLELAQENAKASMESAKSGLENVGAFFDRTKTTLNSTITSSATSITTVFSSLKTGGDASASDGKVSIDVRSLPVQRIAAALENEEVDRVIADSNLVLKMPADLILSKALGDIYKEVRADASAFVKYKDDETVLRAIQRLLELVVESGDEVAINELIKLGVVPRPKSAAQAKLEAWRENFRKRESEPASAIKDDAKSSEAAETPPPSTASKIIPEALRSAFAAPLTLFSRASASAPSVDAVDAAPSPDAKIAVDAKAKASDSA</sequence>
<evidence type="ECO:0000256" key="1">
    <source>
        <dbReference type="SAM" id="MobiDB-lite"/>
    </source>
</evidence>
<evidence type="ECO:0000313" key="3">
    <source>
        <dbReference type="Proteomes" id="UP000001568"/>
    </source>
</evidence>
<keyword evidence="3" id="KW-1185">Reference proteome</keyword>
<feature type="compositionally biased region" description="Basic and acidic residues" evidence="1">
    <location>
        <begin position="1049"/>
        <end position="1061"/>
    </location>
</feature>
<feature type="compositionally biased region" description="Acidic residues" evidence="1">
    <location>
        <begin position="513"/>
        <end position="528"/>
    </location>
</feature>
<organism evidence="2 3">
    <name type="scientific">Ostreococcus lucimarinus (strain CCE9901)</name>
    <dbReference type="NCBI Taxonomy" id="436017"/>
    <lineage>
        <taxon>Eukaryota</taxon>
        <taxon>Viridiplantae</taxon>
        <taxon>Chlorophyta</taxon>
        <taxon>Mamiellophyceae</taxon>
        <taxon>Mamiellales</taxon>
        <taxon>Bathycoccaceae</taxon>
        <taxon>Ostreococcus</taxon>
    </lineage>
</organism>
<reference evidence="2 3" key="1">
    <citation type="journal article" date="2007" name="Proc. Natl. Acad. Sci. U.S.A.">
        <title>The tiny eukaryote Ostreococcus provides genomic insights into the paradox of plankton speciation.</title>
        <authorList>
            <person name="Palenik B."/>
            <person name="Grimwood J."/>
            <person name="Aerts A."/>
            <person name="Rouze P."/>
            <person name="Salamov A."/>
            <person name="Putnam N."/>
            <person name="Dupont C."/>
            <person name="Jorgensen R."/>
            <person name="Derelle E."/>
            <person name="Rombauts S."/>
            <person name="Zhou K."/>
            <person name="Otillar R."/>
            <person name="Merchant S.S."/>
            <person name="Podell S."/>
            <person name="Gaasterland T."/>
            <person name="Napoli C."/>
            <person name="Gendler K."/>
            <person name="Manuell A."/>
            <person name="Tai V."/>
            <person name="Vallon O."/>
            <person name="Piganeau G."/>
            <person name="Jancek S."/>
            <person name="Heijde M."/>
            <person name="Jabbari K."/>
            <person name="Bowler C."/>
            <person name="Lohr M."/>
            <person name="Robbens S."/>
            <person name="Werner G."/>
            <person name="Dubchak I."/>
            <person name="Pazour G.J."/>
            <person name="Ren Q."/>
            <person name="Paulsen I."/>
            <person name="Delwiche C."/>
            <person name="Schmutz J."/>
            <person name="Rokhsar D."/>
            <person name="Van de Peer Y."/>
            <person name="Moreau H."/>
            <person name="Grigoriev I.V."/>
        </authorList>
    </citation>
    <scope>NUCLEOTIDE SEQUENCE [LARGE SCALE GENOMIC DNA]</scope>
    <source>
        <strain evidence="2 3">CCE9901</strain>
    </source>
</reference>
<feature type="region of interest" description="Disordered" evidence="1">
    <location>
        <begin position="342"/>
        <end position="371"/>
    </location>
</feature>
<feature type="region of interest" description="Disordered" evidence="1">
    <location>
        <begin position="68"/>
        <end position="118"/>
    </location>
</feature>
<protein>
    <submittedName>
        <fullName evidence="2">Uncharacterized protein</fullName>
    </submittedName>
</protein>
<name>A4S9M6_OSTLU</name>
<feature type="compositionally biased region" description="Basic and acidic residues" evidence="1">
    <location>
        <begin position="342"/>
        <end position="359"/>
    </location>
</feature>
<dbReference type="OrthoDB" id="10512437at2759"/>
<feature type="region of interest" description="Disordered" evidence="1">
    <location>
        <begin position="1033"/>
        <end position="1061"/>
    </location>
</feature>
<gene>
    <name evidence="2" type="ORF">OSTLU_93920</name>
</gene>
<feature type="compositionally biased region" description="Basic and acidic residues" evidence="1">
    <location>
        <begin position="982"/>
        <end position="997"/>
    </location>
</feature>
<feature type="compositionally biased region" description="Low complexity" evidence="1">
    <location>
        <begin position="1033"/>
        <end position="1048"/>
    </location>
</feature>
<dbReference type="GeneID" id="5006255"/>
<proteinExistence type="predicted"/>
<evidence type="ECO:0000313" key="2">
    <source>
        <dbReference type="EMBL" id="ABP00410.1"/>
    </source>
</evidence>
<dbReference type="EMBL" id="CP000597">
    <property type="protein sequence ID" value="ABP00410.1"/>
    <property type="molecule type" value="Genomic_DNA"/>
</dbReference>
<dbReference type="KEGG" id="olu:OSTLU_93920"/>
<feature type="region of interest" description="Disordered" evidence="1">
    <location>
        <begin position="512"/>
        <end position="535"/>
    </location>
</feature>
<dbReference type="Proteomes" id="UP000001568">
    <property type="component" value="Chromosome 17"/>
</dbReference>
<dbReference type="Gramene" id="ABP00410">
    <property type="protein sequence ID" value="ABP00410"/>
    <property type="gene ID" value="OSTLU_93920"/>
</dbReference>
<dbReference type="AlphaFoldDB" id="A4S9M6"/>
<dbReference type="OMA" id="WRNERAK"/>